<evidence type="ECO:0000256" key="1">
    <source>
        <dbReference type="ARBA" id="ARBA00004370"/>
    </source>
</evidence>
<protein>
    <submittedName>
        <fullName evidence="8">Uncharacterized protein</fullName>
    </submittedName>
</protein>
<comment type="similarity">
    <text evidence="2">Belongs to the Asterix family.</text>
</comment>
<evidence type="ECO:0000256" key="2">
    <source>
        <dbReference type="ARBA" id="ARBA00009066"/>
    </source>
</evidence>
<proteinExistence type="inferred from homology"/>
<feature type="transmembrane region" description="Helical" evidence="7">
    <location>
        <begin position="42"/>
        <end position="68"/>
    </location>
</feature>
<gene>
    <name evidence="8" type="ORF">HXX76_000386</name>
</gene>
<sequence length="130" mass="13643">MPQDKALTGALGGDPRRPDQVTNWKRPAPDEEKLEPLATAGMVLGLVGMFLKMRIFSFLALAFIISAFIQRSPETDLKQLSMSFMFSISGIVFGYLVPQGATAARAAARDAAQSQADAAMAAAAAGVPGA</sequence>
<evidence type="ECO:0000256" key="7">
    <source>
        <dbReference type="SAM" id="Phobius"/>
    </source>
</evidence>
<reference evidence="8" key="1">
    <citation type="journal article" date="2020" name="bioRxiv">
        <title>Comparative genomics of Chlamydomonas.</title>
        <authorList>
            <person name="Craig R.J."/>
            <person name="Hasan A.R."/>
            <person name="Ness R.W."/>
            <person name="Keightley P.D."/>
        </authorList>
    </citation>
    <scope>NUCLEOTIDE SEQUENCE</scope>
    <source>
        <strain evidence="8">SAG 7.73</strain>
    </source>
</reference>
<evidence type="ECO:0000256" key="4">
    <source>
        <dbReference type="ARBA" id="ARBA00022989"/>
    </source>
</evidence>
<dbReference type="GO" id="GO:0044183">
    <property type="term" value="F:protein folding chaperone"/>
    <property type="evidence" value="ECO:0007669"/>
    <property type="project" value="InterPro"/>
</dbReference>
<dbReference type="PANTHER" id="PTHR13193:SF0">
    <property type="entry name" value="PAT COMPLEX SUBUNIT ASTERIX"/>
    <property type="match status" value="1"/>
</dbReference>
<dbReference type="Proteomes" id="UP000650467">
    <property type="component" value="Unassembled WGS sequence"/>
</dbReference>
<dbReference type="EMBL" id="JAEHOC010000001">
    <property type="protein sequence ID" value="KAG2445782.1"/>
    <property type="molecule type" value="Genomic_DNA"/>
</dbReference>
<feature type="transmembrane region" description="Helical" evidence="7">
    <location>
        <begin position="80"/>
        <end position="97"/>
    </location>
</feature>
<keyword evidence="5 7" id="KW-0472">Membrane</keyword>
<evidence type="ECO:0000313" key="9">
    <source>
        <dbReference type="Proteomes" id="UP000650467"/>
    </source>
</evidence>
<evidence type="ECO:0000256" key="5">
    <source>
        <dbReference type="ARBA" id="ARBA00023136"/>
    </source>
</evidence>
<dbReference type="Pfam" id="PF03669">
    <property type="entry name" value="ASTER"/>
    <property type="match status" value="1"/>
</dbReference>
<dbReference type="PANTHER" id="PTHR13193">
    <property type="entry name" value="CGI-140"/>
    <property type="match status" value="1"/>
</dbReference>
<evidence type="ECO:0000256" key="6">
    <source>
        <dbReference type="SAM" id="MobiDB-lite"/>
    </source>
</evidence>
<accession>A0A835WE66</accession>
<dbReference type="GO" id="GO:0045048">
    <property type="term" value="P:protein insertion into ER membrane"/>
    <property type="evidence" value="ECO:0007669"/>
    <property type="project" value="InterPro"/>
</dbReference>
<keyword evidence="4 7" id="KW-1133">Transmembrane helix</keyword>
<feature type="region of interest" description="Disordered" evidence="6">
    <location>
        <begin position="1"/>
        <end position="32"/>
    </location>
</feature>
<dbReference type="OrthoDB" id="284718at2759"/>
<evidence type="ECO:0000313" key="8">
    <source>
        <dbReference type="EMBL" id="KAG2445782.1"/>
    </source>
</evidence>
<evidence type="ECO:0000256" key="3">
    <source>
        <dbReference type="ARBA" id="ARBA00022692"/>
    </source>
</evidence>
<keyword evidence="3 7" id="KW-0812">Transmembrane</keyword>
<comment type="caution">
    <text evidence="8">The sequence shown here is derived from an EMBL/GenBank/DDBJ whole genome shotgun (WGS) entry which is preliminary data.</text>
</comment>
<comment type="subcellular location">
    <subcellularLocation>
        <location evidence="1">Membrane</location>
    </subcellularLocation>
</comment>
<organism evidence="8 9">
    <name type="scientific">Chlamydomonas incerta</name>
    <dbReference type="NCBI Taxonomy" id="51695"/>
    <lineage>
        <taxon>Eukaryota</taxon>
        <taxon>Viridiplantae</taxon>
        <taxon>Chlorophyta</taxon>
        <taxon>core chlorophytes</taxon>
        <taxon>Chlorophyceae</taxon>
        <taxon>CS clade</taxon>
        <taxon>Chlamydomonadales</taxon>
        <taxon>Chlamydomonadaceae</taxon>
        <taxon>Chlamydomonas</taxon>
    </lineage>
</organism>
<dbReference type="InterPro" id="IPR005351">
    <property type="entry name" value="ASTER"/>
</dbReference>
<dbReference type="GO" id="GO:0005789">
    <property type="term" value="C:endoplasmic reticulum membrane"/>
    <property type="evidence" value="ECO:0007669"/>
    <property type="project" value="InterPro"/>
</dbReference>
<name>A0A835WE66_CHLIN</name>
<keyword evidence="9" id="KW-1185">Reference proteome</keyword>
<dbReference type="AlphaFoldDB" id="A0A835WE66"/>